<dbReference type="Pfam" id="PF09339">
    <property type="entry name" value="HTH_IclR"/>
    <property type="match status" value="1"/>
</dbReference>
<keyword evidence="3" id="KW-0804">Transcription</keyword>
<accession>A0ABW1IJE5</accession>
<evidence type="ECO:0000256" key="2">
    <source>
        <dbReference type="ARBA" id="ARBA00023125"/>
    </source>
</evidence>
<name>A0ABW1IJE5_9BACL</name>
<feature type="domain" description="IclR-ED" evidence="5">
    <location>
        <begin position="67"/>
        <end position="250"/>
    </location>
</feature>
<dbReference type="SUPFAM" id="SSF55781">
    <property type="entry name" value="GAF domain-like"/>
    <property type="match status" value="1"/>
</dbReference>
<gene>
    <name evidence="6" type="ORF">ACFPXP_01545</name>
</gene>
<reference evidence="7" key="1">
    <citation type="journal article" date="2019" name="Int. J. Syst. Evol. Microbiol.">
        <title>The Global Catalogue of Microorganisms (GCM) 10K type strain sequencing project: providing services to taxonomists for standard genome sequencing and annotation.</title>
        <authorList>
            <consortium name="The Broad Institute Genomics Platform"/>
            <consortium name="The Broad Institute Genome Sequencing Center for Infectious Disease"/>
            <person name="Wu L."/>
            <person name="Ma J."/>
        </authorList>
    </citation>
    <scope>NUCLEOTIDE SEQUENCE [LARGE SCALE GENOMIC DNA]</scope>
    <source>
        <strain evidence="7">CCM 8749</strain>
    </source>
</reference>
<dbReference type="InterPro" id="IPR036388">
    <property type="entry name" value="WH-like_DNA-bd_sf"/>
</dbReference>
<evidence type="ECO:0000256" key="3">
    <source>
        <dbReference type="ARBA" id="ARBA00023163"/>
    </source>
</evidence>
<dbReference type="PROSITE" id="PS51078">
    <property type="entry name" value="ICLR_ED"/>
    <property type="match status" value="1"/>
</dbReference>
<dbReference type="InterPro" id="IPR014757">
    <property type="entry name" value="Tscrpt_reg_IclR_C"/>
</dbReference>
<dbReference type="PANTHER" id="PTHR30136:SF7">
    <property type="entry name" value="HTH-TYPE TRANSCRIPTIONAL REGULATOR KDGR-RELATED"/>
    <property type="match status" value="1"/>
</dbReference>
<keyword evidence="7" id="KW-1185">Reference proteome</keyword>
<keyword evidence="2" id="KW-0238">DNA-binding</keyword>
<feature type="domain" description="HTH iclR-type" evidence="4">
    <location>
        <begin position="4"/>
        <end position="66"/>
    </location>
</feature>
<dbReference type="Pfam" id="PF01614">
    <property type="entry name" value="IclR_C"/>
    <property type="match status" value="1"/>
</dbReference>
<dbReference type="SUPFAM" id="SSF46785">
    <property type="entry name" value="Winged helix' DNA-binding domain"/>
    <property type="match status" value="1"/>
</dbReference>
<evidence type="ECO:0000259" key="4">
    <source>
        <dbReference type="PROSITE" id="PS51077"/>
    </source>
</evidence>
<dbReference type="Gene3D" id="1.10.10.10">
    <property type="entry name" value="Winged helix-like DNA-binding domain superfamily/Winged helix DNA-binding domain"/>
    <property type="match status" value="1"/>
</dbReference>
<dbReference type="RefSeq" id="WP_379891711.1">
    <property type="nucleotide sequence ID" value="NZ_CBCSCT010000044.1"/>
</dbReference>
<keyword evidence="1" id="KW-0805">Transcription regulation</keyword>
<dbReference type="PANTHER" id="PTHR30136">
    <property type="entry name" value="HELIX-TURN-HELIX TRANSCRIPTIONAL REGULATOR, ICLR FAMILY"/>
    <property type="match status" value="1"/>
</dbReference>
<protein>
    <submittedName>
        <fullName evidence="6">IclR family transcriptional regulator</fullName>
    </submittedName>
</protein>
<evidence type="ECO:0000313" key="7">
    <source>
        <dbReference type="Proteomes" id="UP001596250"/>
    </source>
</evidence>
<evidence type="ECO:0000313" key="6">
    <source>
        <dbReference type="EMBL" id="MFC5985154.1"/>
    </source>
</evidence>
<proteinExistence type="predicted"/>
<dbReference type="PROSITE" id="PS51077">
    <property type="entry name" value="HTH_ICLR"/>
    <property type="match status" value="1"/>
</dbReference>
<evidence type="ECO:0000256" key="1">
    <source>
        <dbReference type="ARBA" id="ARBA00023015"/>
    </source>
</evidence>
<evidence type="ECO:0000259" key="5">
    <source>
        <dbReference type="PROSITE" id="PS51078"/>
    </source>
</evidence>
<dbReference type="InterPro" id="IPR050707">
    <property type="entry name" value="HTH_MetabolicPath_Reg"/>
</dbReference>
<dbReference type="InterPro" id="IPR036390">
    <property type="entry name" value="WH_DNA-bd_sf"/>
</dbReference>
<dbReference type="EMBL" id="JBHSQV010000009">
    <property type="protein sequence ID" value="MFC5985154.1"/>
    <property type="molecule type" value="Genomic_DNA"/>
</dbReference>
<dbReference type="InterPro" id="IPR005471">
    <property type="entry name" value="Tscrpt_reg_IclR_N"/>
</dbReference>
<dbReference type="SMART" id="SM00346">
    <property type="entry name" value="HTH_ICLR"/>
    <property type="match status" value="1"/>
</dbReference>
<sequence>MPIIQALDRALRIIDLFDDQTRELKITEISEKMQLHKSTVHSLLKTLQMHGYIAQDEQSGKYRLGMALVEKGQLLLQGIDIRGVVRTHLHALAEATGQTTHLVVLDGSEGVYIDKVEGAKAAIRYSRIGRRVPLHCSAVGKVLAAFLAKPELERMLQSYRFIRHTEKTIDSIPSFLRELEQVRSEGIGYDQEENEPGVRCVASPIFNHLGEAVAAMSISTMAAHVGDEELKELVPLLQHETAEISSKLGYRG</sequence>
<dbReference type="InterPro" id="IPR029016">
    <property type="entry name" value="GAF-like_dom_sf"/>
</dbReference>
<organism evidence="6 7">
    <name type="scientific">Marinicrinis lubricantis</name>
    <dbReference type="NCBI Taxonomy" id="2086470"/>
    <lineage>
        <taxon>Bacteria</taxon>
        <taxon>Bacillati</taxon>
        <taxon>Bacillota</taxon>
        <taxon>Bacilli</taxon>
        <taxon>Bacillales</taxon>
        <taxon>Paenibacillaceae</taxon>
    </lineage>
</organism>
<comment type="caution">
    <text evidence="6">The sequence shown here is derived from an EMBL/GenBank/DDBJ whole genome shotgun (WGS) entry which is preliminary data.</text>
</comment>
<dbReference type="Proteomes" id="UP001596250">
    <property type="component" value="Unassembled WGS sequence"/>
</dbReference>
<dbReference type="Gene3D" id="3.30.450.40">
    <property type="match status" value="1"/>
</dbReference>